<dbReference type="Proteomes" id="UP000240971">
    <property type="component" value="Unassembled WGS sequence"/>
</dbReference>
<comment type="caution">
    <text evidence="2">The sequence shown here is derived from an EMBL/GenBank/DDBJ whole genome shotgun (WGS) entry which is preliminary data.</text>
</comment>
<keyword evidence="1" id="KW-1133">Transmembrane helix</keyword>
<protein>
    <submittedName>
        <fullName evidence="2">Uncharacterized protein</fullName>
    </submittedName>
</protein>
<reference evidence="2 3" key="1">
    <citation type="submission" date="2018-03" db="EMBL/GenBank/DDBJ databases">
        <title>Genomic Encyclopedia of Archaeal and Bacterial Type Strains, Phase II (KMG-II): from individual species to whole genera.</title>
        <authorList>
            <person name="Goeker M."/>
        </authorList>
    </citation>
    <scope>NUCLEOTIDE SEQUENCE [LARGE SCALE GENOMIC DNA]</scope>
    <source>
        <strain evidence="2 3">DSM 24859</strain>
    </source>
</reference>
<name>A0A2P8HGR3_CHINA</name>
<proteinExistence type="predicted"/>
<evidence type="ECO:0000256" key="1">
    <source>
        <dbReference type="SAM" id="Phobius"/>
    </source>
</evidence>
<dbReference type="EMBL" id="PYAW01000004">
    <property type="protein sequence ID" value="PSL45407.1"/>
    <property type="molecule type" value="Genomic_DNA"/>
</dbReference>
<evidence type="ECO:0000313" key="3">
    <source>
        <dbReference type="Proteomes" id="UP000240971"/>
    </source>
</evidence>
<feature type="transmembrane region" description="Helical" evidence="1">
    <location>
        <begin position="46"/>
        <end position="63"/>
    </location>
</feature>
<sequence length="235" mass="25763">MTLESAQRWLGIYFLTTTVLIGCYLLLSTQSLLPLDATSKGDCFKIIIPVFIGQLTIIFQWIANANNPIDKNVISPIPGWAIQLPPFLAILIVLLAGISLVMTKEPSNNATTSSETFKNAITFSVTILNATTVYLVPRLFPSGARLISGQVFNFSVPEGWTFEQAAHAISIAAQKPVKLNGFKSSQKSSPLHRGEYTGVTAKEALEKLKALSIDEFPDYSVDYSKDVYTIDIKNT</sequence>
<keyword evidence="1" id="KW-0472">Membrane</keyword>
<dbReference type="RefSeq" id="WP_106529744.1">
    <property type="nucleotide sequence ID" value="NZ_PYAW01000004.1"/>
</dbReference>
<keyword evidence="3" id="KW-1185">Reference proteome</keyword>
<accession>A0A2P8HGR3</accession>
<feature type="transmembrane region" description="Helical" evidence="1">
    <location>
        <begin position="12"/>
        <end position="34"/>
    </location>
</feature>
<gene>
    <name evidence="2" type="ORF">CLV51_104109</name>
</gene>
<organism evidence="2 3">
    <name type="scientific">Chitinophaga niastensis</name>
    <dbReference type="NCBI Taxonomy" id="536980"/>
    <lineage>
        <taxon>Bacteria</taxon>
        <taxon>Pseudomonadati</taxon>
        <taxon>Bacteroidota</taxon>
        <taxon>Chitinophagia</taxon>
        <taxon>Chitinophagales</taxon>
        <taxon>Chitinophagaceae</taxon>
        <taxon>Chitinophaga</taxon>
    </lineage>
</organism>
<dbReference type="OrthoDB" id="9992407at2"/>
<dbReference type="AlphaFoldDB" id="A0A2P8HGR3"/>
<keyword evidence="1" id="KW-0812">Transmembrane</keyword>
<feature type="transmembrane region" description="Helical" evidence="1">
    <location>
        <begin position="83"/>
        <end position="102"/>
    </location>
</feature>
<evidence type="ECO:0000313" key="2">
    <source>
        <dbReference type="EMBL" id="PSL45407.1"/>
    </source>
</evidence>